<dbReference type="EMBL" id="KT271770">
    <property type="protein sequence ID" value="ALK43922.1"/>
    <property type="molecule type" value="Genomic_DNA"/>
</dbReference>
<evidence type="ECO:0000313" key="1">
    <source>
        <dbReference type="EMBL" id="ALK43922.1"/>
    </source>
</evidence>
<dbReference type="RefSeq" id="WP_061515178.1">
    <property type="nucleotide sequence ID" value="NZ_KQ973600.1"/>
</dbReference>
<sequence>MSINSGETIRIQLTDEMLLLLMRGGTVNYIQDQVQIRIEQKTPLVIIDRDDYRDLKRHIYNPAILEHIFGKIDK</sequence>
<accession>A0A140AYM5</accession>
<keyword evidence="1" id="KW-0614">Plasmid</keyword>
<reference evidence="1" key="1">
    <citation type="journal article" date="2016" name="Cell. Microbiol.">
        <title>Active and Adaptive Legionella CRISPR-Cas reveals a recurrent challenge to the pathogen.</title>
        <authorList>
            <person name="Rao C."/>
            <person name="Guyard C."/>
            <person name="Pelaz C."/>
            <person name="Wasserscheid J."/>
            <person name="Bondy-Denomy J."/>
            <person name="Dewar K."/>
            <person name="Ensminger A.W."/>
        </authorList>
    </citation>
    <scope>NUCLEOTIDE SEQUENCE</scope>
    <source>
        <strain evidence="1">Murcia-2001 4983</strain>
        <plasmid evidence="1">Mobile Element-1</plasmid>
    </source>
</reference>
<name>A0A140AYM5_LEGPN</name>
<organism evidence="1">
    <name type="scientific">Legionella pneumophila</name>
    <dbReference type="NCBI Taxonomy" id="446"/>
    <lineage>
        <taxon>Bacteria</taxon>
        <taxon>Pseudomonadati</taxon>
        <taxon>Pseudomonadota</taxon>
        <taxon>Gammaproteobacteria</taxon>
        <taxon>Legionellales</taxon>
        <taxon>Legionellaceae</taxon>
        <taxon>Legionella</taxon>
    </lineage>
</organism>
<dbReference type="AlphaFoldDB" id="A0A140AYM5"/>
<proteinExistence type="predicted"/>
<geneLocation type="plasmid" evidence="1">
    <name>Mobile Element-1</name>
</geneLocation>
<protein>
    <submittedName>
        <fullName evidence="1">Uncharacterized protein</fullName>
    </submittedName>
</protein>